<name>A0AAD7MM82_9AGAR</name>
<comment type="caution">
    <text evidence="2">The sequence shown here is derived from an EMBL/GenBank/DDBJ whole genome shotgun (WGS) entry which is preliminary data.</text>
</comment>
<gene>
    <name evidence="2" type="ORF">DFH07DRAFT_759635</name>
</gene>
<evidence type="ECO:0000313" key="2">
    <source>
        <dbReference type="EMBL" id="KAJ7723184.1"/>
    </source>
</evidence>
<dbReference type="AlphaFoldDB" id="A0AAD7MM82"/>
<organism evidence="2 3">
    <name type="scientific">Mycena maculata</name>
    <dbReference type="NCBI Taxonomy" id="230809"/>
    <lineage>
        <taxon>Eukaryota</taxon>
        <taxon>Fungi</taxon>
        <taxon>Dikarya</taxon>
        <taxon>Basidiomycota</taxon>
        <taxon>Agaricomycotina</taxon>
        <taxon>Agaricomycetes</taxon>
        <taxon>Agaricomycetidae</taxon>
        <taxon>Agaricales</taxon>
        <taxon>Marasmiineae</taxon>
        <taxon>Mycenaceae</taxon>
        <taxon>Mycena</taxon>
    </lineage>
</organism>
<dbReference type="Pfam" id="PF20209">
    <property type="entry name" value="DUF6570"/>
    <property type="match status" value="1"/>
</dbReference>
<protein>
    <recommendedName>
        <fullName evidence="1">DUF6570 domain-containing protein</fullName>
    </recommendedName>
</protein>
<feature type="domain" description="DUF6570" evidence="1">
    <location>
        <begin position="1"/>
        <end position="107"/>
    </location>
</feature>
<evidence type="ECO:0000313" key="3">
    <source>
        <dbReference type="Proteomes" id="UP001215280"/>
    </source>
</evidence>
<dbReference type="InterPro" id="IPR046700">
    <property type="entry name" value="DUF6570"/>
</dbReference>
<keyword evidence="3" id="KW-1185">Reference proteome</keyword>
<evidence type="ECO:0000259" key="1">
    <source>
        <dbReference type="Pfam" id="PF20209"/>
    </source>
</evidence>
<dbReference type="Proteomes" id="UP001215280">
    <property type="component" value="Unassembled WGS sequence"/>
</dbReference>
<dbReference type="EMBL" id="JARJLG010000250">
    <property type="protein sequence ID" value="KAJ7723184.1"/>
    <property type="molecule type" value="Genomic_DNA"/>
</dbReference>
<sequence length="271" mass="30492">MIALCRAKCWIIQLRNDEVSSATIQCGIRGHIIVYSQHPSAIACTLPSSLDDVLIPICVIFVGSKPPTAEWLQKKARPLIVQQERVMNALIWLQKNHHLYKDVVISGKVFEDQPTEFVPPFHIQHIVLNTALDATTSDYVPAIDTHIPLDPLDLSDITCPPISDLPFQSVVGADVDPHAPSHTLRSAALKHMQCPGSNYIETPHDPLPVNEFRNLDLFPMMYPALFPYGIGKSENLNRQTRFSFKSHIKHLLSLSDCRFQEHSLFLPIHCL</sequence>
<accession>A0AAD7MM82</accession>
<reference evidence="2" key="1">
    <citation type="submission" date="2023-03" db="EMBL/GenBank/DDBJ databases">
        <title>Massive genome expansion in bonnet fungi (Mycena s.s.) driven by repeated elements and novel gene families across ecological guilds.</title>
        <authorList>
            <consortium name="Lawrence Berkeley National Laboratory"/>
            <person name="Harder C.B."/>
            <person name="Miyauchi S."/>
            <person name="Viragh M."/>
            <person name="Kuo A."/>
            <person name="Thoen E."/>
            <person name="Andreopoulos B."/>
            <person name="Lu D."/>
            <person name="Skrede I."/>
            <person name="Drula E."/>
            <person name="Henrissat B."/>
            <person name="Morin E."/>
            <person name="Kohler A."/>
            <person name="Barry K."/>
            <person name="LaButti K."/>
            <person name="Morin E."/>
            <person name="Salamov A."/>
            <person name="Lipzen A."/>
            <person name="Mereny Z."/>
            <person name="Hegedus B."/>
            <person name="Baldrian P."/>
            <person name="Stursova M."/>
            <person name="Weitz H."/>
            <person name="Taylor A."/>
            <person name="Grigoriev I.V."/>
            <person name="Nagy L.G."/>
            <person name="Martin F."/>
            <person name="Kauserud H."/>
        </authorList>
    </citation>
    <scope>NUCLEOTIDE SEQUENCE</scope>
    <source>
        <strain evidence="2">CBHHK188m</strain>
    </source>
</reference>
<proteinExistence type="predicted"/>